<dbReference type="AlphaFoldDB" id="A0A438IKD4"/>
<evidence type="ECO:0000313" key="2">
    <source>
        <dbReference type="Proteomes" id="UP000288805"/>
    </source>
</evidence>
<protein>
    <submittedName>
        <fullName evidence="1">Uncharacterized protein</fullName>
    </submittedName>
</protein>
<reference evidence="1 2" key="1">
    <citation type="journal article" date="2018" name="PLoS Genet.">
        <title>Population sequencing reveals clonal diversity and ancestral inbreeding in the grapevine cultivar Chardonnay.</title>
        <authorList>
            <person name="Roach M.J."/>
            <person name="Johnson D.L."/>
            <person name="Bohlmann J."/>
            <person name="van Vuuren H.J."/>
            <person name="Jones S.J."/>
            <person name="Pretorius I.S."/>
            <person name="Schmidt S.A."/>
            <person name="Borneman A.R."/>
        </authorList>
    </citation>
    <scope>NUCLEOTIDE SEQUENCE [LARGE SCALE GENOMIC DNA]</scope>
    <source>
        <strain evidence="2">cv. Chardonnay</strain>
        <tissue evidence="1">Leaf</tissue>
    </source>
</reference>
<comment type="caution">
    <text evidence="1">The sequence shown here is derived from an EMBL/GenBank/DDBJ whole genome shotgun (WGS) entry which is preliminary data.</text>
</comment>
<proteinExistence type="predicted"/>
<gene>
    <name evidence="1" type="ORF">CK203_029955</name>
</gene>
<accession>A0A438IKD4</accession>
<evidence type="ECO:0000313" key="1">
    <source>
        <dbReference type="EMBL" id="RVW97184.1"/>
    </source>
</evidence>
<sequence length="66" mass="7605">MTASGMIERWPRGICFLNRVALRFRIIQRKRGQLVRPWVCSPMVTSSSPLRATGGYPIVNFRAPWD</sequence>
<organism evidence="1 2">
    <name type="scientific">Vitis vinifera</name>
    <name type="common">Grape</name>
    <dbReference type="NCBI Taxonomy" id="29760"/>
    <lineage>
        <taxon>Eukaryota</taxon>
        <taxon>Viridiplantae</taxon>
        <taxon>Streptophyta</taxon>
        <taxon>Embryophyta</taxon>
        <taxon>Tracheophyta</taxon>
        <taxon>Spermatophyta</taxon>
        <taxon>Magnoliopsida</taxon>
        <taxon>eudicotyledons</taxon>
        <taxon>Gunneridae</taxon>
        <taxon>Pentapetalae</taxon>
        <taxon>rosids</taxon>
        <taxon>Vitales</taxon>
        <taxon>Vitaceae</taxon>
        <taxon>Viteae</taxon>
        <taxon>Vitis</taxon>
    </lineage>
</organism>
<dbReference type="Proteomes" id="UP000288805">
    <property type="component" value="Unassembled WGS sequence"/>
</dbReference>
<name>A0A438IKD4_VITVI</name>
<dbReference type="EMBL" id="QGNW01000103">
    <property type="protein sequence ID" value="RVW97184.1"/>
    <property type="molecule type" value="Genomic_DNA"/>
</dbReference>